<evidence type="ECO:0000259" key="2">
    <source>
        <dbReference type="Pfam" id="PF04424"/>
    </source>
</evidence>
<dbReference type="GO" id="GO:0071944">
    <property type="term" value="C:cell periphery"/>
    <property type="evidence" value="ECO:0007669"/>
    <property type="project" value="TreeGrafter"/>
</dbReference>
<dbReference type="PANTHER" id="PTHR18063">
    <property type="entry name" value="NF-E2 INDUCIBLE PROTEIN"/>
    <property type="match status" value="1"/>
</dbReference>
<organism evidence="3 4">
    <name type="scientific">Thlaspi arvense</name>
    <name type="common">Field penny-cress</name>
    <dbReference type="NCBI Taxonomy" id="13288"/>
    <lineage>
        <taxon>Eukaryota</taxon>
        <taxon>Viridiplantae</taxon>
        <taxon>Streptophyta</taxon>
        <taxon>Embryophyta</taxon>
        <taxon>Tracheophyta</taxon>
        <taxon>Spermatophyta</taxon>
        <taxon>Magnoliopsida</taxon>
        <taxon>eudicotyledons</taxon>
        <taxon>Gunneridae</taxon>
        <taxon>Pentapetalae</taxon>
        <taxon>rosids</taxon>
        <taxon>malvids</taxon>
        <taxon>Brassicales</taxon>
        <taxon>Brassicaceae</taxon>
        <taxon>Thlaspideae</taxon>
        <taxon>Thlaspi</taxon>
    </lineage>
</organism>
<dbReference type="Proteomes" id="UP000836841">
    <property type="component" value="Chromosome 7"/>
</dbReference>
<name>A0AAU9T2J6_THLAR</name>
<proteinExistence type="predicted"/>
<reference evidence="3 4" key="1">
    <citation type="submission" date="2022-03" db="EMBL/GenBank/DDBJ databases">
        <authorList>
            <person name="Nunn A."/>
            <person name="Chopra R."/>
            <person name="Nunn A."/>
            <person name="Contreras Garrido A."/>
        </authorList>
    </citation>
    <scope>NUCLEOTIDE SEQUENCE [LARGE SCALE GENOMIC DNA]</scope>
</reference>
<feature type="compositionally biased region" description="Basic and acidic residues" evidence="1">
    <location>
        <begin position="18"/>
        <end position="31"/>
    </location>
</feature>
<dbReference type="EMBL" id="OU466863">
    <property type="protein sequence ID" value="CAH2078209.1"/>
    <property type="molecule type" value="Genomic_DNA"/>
</dbReference>
<keyword evidence="4" id="KW-1185">Reference proteome</keyword>
<feature type="region of interest" description="Disordered" evidence="1">
    <location>
        <begin position="1"/>
        <end position="31"/>
    </location>
</feature>
<dbReference type="InterPro" id="IPR007518">
    <property type="entry name" value="MINDY"/>
</dbReference>
<dbReference type="GO" id="GO:0016807">
    <property type="term" value="F:cysteine-type carboxypeptidase activity"/>
    <property type="evidence" value="ECO:0007669"/>
    <property type="project" value="TreeGrafter"/>
</dbReference>
<dbReference type="GO" id="GO:0005829">
    <property type="term" value="C:cytosol"/>
    <property type="evidence" value="ECO:0007669"/>
    <property type="project" value="TreeGrafter"/>
</dbReference>
<feature type="domain" description="MINDY deubiquitinase" evidence="2">
    <location>
        <begin position="35"/>
        <end position="433"/>
    </location>
</feature>
<dbReference type="PANTHER" id="PTHR18063:SF20">
    <property type="entry name" value="MINDY DEUBIQUITINASE DOMAIN-CONTAINING PROTEIN"/>
    <property type="match status" value="1"/>
</dbReference>
<dbReference type="AlphaFoldDB" id="A0AAU9T2J6"/>
<protein>
    <recommendedName>
        <fullName evidence="2">MINDY deubiquitinase domain-containing protein</fullName>
    </recommendedName>
</protein>
<dbReference type="GO" id="GO:1990380">
    <property type="term" value="F:K48-linked deubiquitinase activity"/>
    <property type="evidence" value="ECO:0007669"/>
    <property type="project" value="InterPro"/>
</dbReference>
<accession>A0AAU9T2J6</accession>
<evidence type="ECO:0000313" key="4">
    <source>
        <dbReference type="Proteomes" id="UP000836841"/>
    </source>
</evidence>
<dbReference type="InterPro" id="IPR033979">
    <property type="entry name" value="MINDY_domain"/>
</dbReference>
<dbReference type="GO" id="GO:0071108">
    <property type="term" value="P:protein K48-linked deubiquitination"/>
    <property type="evidence" value="ECO:0007669"/>
    <property type="project" value="TreeGrafter"/>
</dbReference>
<evidence type="ECO:0000256" key="1">
    <source>
        <dbReference type="SAM" id="MobiDB-lite"/>
    </source>
</evidence>
<feature type="compositionally biased region" description="Pro residues" evidence="1">
    <location>
        <begin position="1"/>
        <end position="14"/>
    </location>
</feature>
<evidence type="ECO:0000313" key="3">
    <source>
        <dbReference type="EMBL" id="CAH2078209.1"/>
    </source>
</evidence>
<dbReference type="GO" id="GO:0004843">
    <property type="term" value="F:cysteine-type deubiquitinase activity"/>
    <property type="evidence" value="ECO:0007669"/>
    <property type="project" value="InterPro"/>
</dbReference>
<gene>
    <name evidence="3" type="ORF">TAV2_LOCUS24201</name>
</gene>
<sequence length="492" mass="54671">MANESPHPPSPAPNFPAEKTKTNQESRNGARKDAVYKTKEITFRGLKKRIILQNKNGPCPLIAICNVLLLRNKKNQYLKEEVSQERLLSLVDRALFYSDGEEYTNAIKLLPRFAEGINVNIRFRRIDDFELTPELDIFRLLEIALYHGWIVDPQDVETATAIGCKSYNDLMTELVTLKIPSSQSSGECSVDPSQSCSKTRSFAYSTPTSAEHSRLGRGDVEEERALMRALRLSERENLGLDTRRDSSSGGDSASGFSYEYQMPGFSSSGGESVSGFSYGYQMSEDGTLSEAVTVVSPDLAGRSQDVDVPLYEADEKCESLGSPVYEGESLVGQSSPEGKDANGLTPGEGEVIKSFLENNANQLTFTGLFFLGEGLKEGELCVFFRNNHFYTMLKHDNALYNLVTDEGYQEKGDLVWETLNQVNGDSVFMTGDFKVFNYSGKWDEQGAISNTADYIFNINRFSKEGMEIDPDLKIAMELQQQELSGGGDFDVL</sequence>
<dbReference type="Pfam" id="PF04424">
    <property type="entry name" value="MINDY_DUB"/>
    <property type="match status" value="1"/>
</dbReference>